<dbReference type="PANTHER" id="PTHR33570:SF10">
    <property type="entry name" value="GAMMA-CARBOXYMUCONOLACTONE DECARBOXYLASE"/>
    <property type="match status" value="1"/>
</dbReference>
<gene>
    <name evidence="2" type="ORF">FC83_GL003111</name>
</gene>
<proteinExistence type="predicted"/>
<dbReference type="Proteomes" id="UP000051236">
    <property type="component" value="Unassembled WGS sequence"/>
</dbReference>
<keyword evidence="3" id="KW-1185">Reference proteome</keyword>
<dbReference type="InterPro" id="IPR029032">
    <property type="entry name" value="AhpD-like"/>
</dbReference>
<dbReference type="OrthoDB" id="9802489at2"/>
<dbReference type="InterPro" id="IPR052512">
    <property type="entry name" value="4CMD/NDH-1_regulator"/>
</dbReference>
<dbReference type="Pfam" id="PF02627">
    <property type="entry name" value="CMD"/>
    <property type="match status" value="1"/>
</dbReference>
<dbReference type="Gene3D" id="1.20.1290.10">
    <property type="entry name" value="AhpD-like"/>
    <property type="match status" value="1"/>
</dbReference>
<dbReference type="GO" id="GO:0051920">
    <property type="term" value="F:peroxiredoxin activity"/>
    <property type="evidence" value="ECO:0007669"/>
    <property type="project" value="InterPro"/>
</dbReference>
<evidence type="ECO:0000259" key="1">
    <source>
        <dbReference type="Pfam" id="PF02627"/>
    </source>
</evidence>
<evidence type="ECO:0000313" key="2">
    <source>
        <dbReference type="EMBL" id="KRM33037.1"/>
    </source>
</evidence>
<dbReference type="SUPFAM" id="SSF69118">
    <property type="entry name" value="AhpD-like"/>
    <property type="match status" value="1"/>
</dbReference>
<dbReference type="EMBL" id="AZGA01000057">
    <property type="protein sequence ID" value="KRM33037.1"/>
    <property type="molecule type" value="Genomic_DNA"/>
</dbReference>
<protein>
    <submittedName>
        <fullName evidence="2">Carboxymuconolactone decarboxylase family protein</fullName>
    </submittedName>
</protein>
<sequence>MSMTTRLSNGQATLAKVDGAAAANVMASLKTIAPDVGKYILEFAFSDIYNRPGLDLKQREMITITTLLTQGDTADQLRVHINGSLNVGLSQQAIIETFIHCIPYVGFPKVLNAIAVAKEVFNNAHQQPTS</sequence>
<reference evidence="2 3" key="1">
    <citation type="journal article" date="2015" name="Genome Announc.">
        <title>Expanding the biotechnology potential of lactobacilli through comparative genomics of 213 strains and associated genera.</title>
        <authorList>
            <person name="Sun Z."/>
            <person name="Harris H.M."/>
            <person name="McCann A."/>
            <person name="Guo C."/>
            <person name="Argimon S."/>
            <person name="Zhang W."/>
            <person name="Yang X."/>
            <person name="Jeffery I.B."/>
            <person name="Cooney J.C."/>
            <person name="Kagawa T.F."/>
            <person name="Liu W."/>
            <person name="Song Y."/>
            <person name="Salvetti E."/>
            <person name="Wrobel A."/>
            <person name="Rasinkangas P."/>
            <person name="Parkhill J."/>
            <person name="Rea M.C."/>
            <person name="O'Sullivan O."/>
            <person name="Ritari J."/>
            <person name="Douillard F.P."/>
            <person name="Paul Ross R."/>
            <person name="Yang R."/>
            <person name="Briner A.E."/>
            <person name="Felis G.E."/>
            <person name="de Vos W.M."/>
            <person name="Barrangou R."/>
            <person name="Klaenhammer T.R."/>
            <person name="Caufield P.W."/>
            <person name="Cui Y."/>
            <person name="Zhang H."/>
            <person name="O'Toole P.W."/>
        </authorList>
    </citation>
    <scope>NUCLEOTIDE SEQUENCE [LARGE SCALE GENOMIC DNA]</scope>
    <source>
        <strain evidence="2 3">DSM 18527</strain>
    </source>
</reference>
<accession>A0A0R1XTE7</accession>
<name>A0A0R1XTE7_9LACO</name>
<dbReference type="STRING" id="1423734.FC83_GL003111"/>
<comment type="caution">
    <text evidence="2">The sequence shown here is derived from an EMBL/GenBank/DDBJ whole genome shotgun (WGS) entry which is preliminary data.</text>
</comment>
<dbReference type="RefSeq" id="WP_035451081.1">
    <property type="nucleotide sequence ID" value="NZ_AZGA01000057.1"/>
</dbReference>
<dbReference type="InterPro" id="IPR003779">
    <property type="entry name" value="CMD-like"/>
</dbReference>
<dbReference type="PATRIC" id="fig|1423734.3.peg.3161"/>
<organism evidence="2 3">
    <name type="scientific">Agrilactobacillus composti DSM 18527 = JCM 14202</name>
    <dbReference type="NCBI Taxonomy" id="1423734"/>
    <lineage>
        <taxon>Bacteria</taxon>
        <taxon>Bacillati</taxon>
        <taxon>Bacillota</taxon>
        <taxon>Bacilli</taxon>
        <taxon>Lactobacillales</taxon>
        <taxon>Lactobacillaceae</taxon>
        <taxon>Agrilactobacillus</taxon>
    </lineage>
</organism>
<dbReference type="AlphaFoldDB" id="A0A0R1XTE7"/>
<dbReference type="eggNOG" id="COG0599">
    <property type="taxonomic scope" value="Bacteria"/>
</dbReference>
<dbReference type="PANTHER" id="PTHR33570">
    <property type="entry name" value="4-CARBOXYMUCONOLACTONE DECARBOXYLASE FAMILY PROTEIN"/>
    <property type="match status" value="1"/>
</dbReference>
<evidence type="ECO:0000313" key="3">
    <source>
        <dbReference type="Proteomes" id="UP000051236"/>
    </source>
</evidence>
<feature type="domain" description="Carboxymuconolactone decarboxylase-like" evidence="1">
    <location>
        <begin position="34"/>
        <end position="119"/>
    </location>
</feature>